<keyword evidence="3" id="KW-1185">Reference proteome</keyword>
<gene>
    <name evidence="2" type="ORF">DAPPUDRAFT_317873</name>
</gene>
<evidence type="ECO:0000313" key="2">
    <source>
        <dbReference type="EMBL" id="EFX81232.1"/>
    </source>
</evidence>
<evidence type="ECO:0000256" key="1">
    <source>
        <dbReference type="SAM" id="MobiDB-lite"/>
    </source>
</evidence>
<dbReference type="Proteomes" id="UP000000305">
    <property type="component" value="Unassembled WGS sequence"/>
</dbReference>
<name>E9GH80_DAPPU</name>
<feature type="compositionally biased region" description="Low complexity" evidence="1">
    <location>
        <begin position="100"/>
        <end position="117"/>
    </location>
</feature>
<accession>E9GH80</accession>
<dbReference type="AlphaFoldDB" id="E9GH80"/>
<dbReference type="HOGENOM" id="CLU_1054711_0_0_1"/>
<feature type="region of interest" description="Disordered" evidence="1">
    <location>
        <begin position="219"/>
        <end position="245"/>
    </location>
</feature>
<proteinExistence type="predicted"/>
<organism evidence="2 3">
    <name type="scientific">Daphnia pulex</name>
    <name type="common">Water flea</name>
    <dbReference type="NCBI Taxonomy" id="6669"/>
    <lineage>
        <taxon>Eukaryota</taxon>
        <taxon>Metazoa</taxon>
        <taxon>Ecdysozoa</taxon>
        <taxon>Arthropoda</taxon>
        <taxon>Crustacea</taxon>
        <taxon>Branchiopoda</taxon>
        <taxon>Diplostraca</taxon>
        <taxon>Cladocera</taxon>
        <taxon>Anomopoda</taxon>
        <taxon>Daphniidae</taxon>
        <taxon>Daphnia</taxon>
    </lineage>
</organism>
<sequence>MSERNIGDPSSPSLAPQSPGANKKTHPLDGAIKPEKANPLVEAVQKNPPKLIRAKTSPKLTPPASAFNFKSAPVVSPPSPPVANMPEAPLKKAADPPVAPVESESSDKSSSVPSVEPAEAQTIPPLLNPAIQKELQKAEQYIKAAMAPIPSWKERARRSNTVDFSSGPGSSWRPVQAPSQMTIKTETTTISSRRTPSHILPDWAVLCLPILPAEACGPTNFQTSARRSSRDRIRRPQLRRRAAAAGRVRMTIKPRSHPSQPVFI</sequence>
<dbReference type="KEGG" id="dpx:DAPPUDRAFT_317873"/>
<reference evidence="2 3" key="1">
    <citation type="journal article" date="2011" name="Science">
        <title>The ecoresponsive genome of Daphnia pulex.</title>
        <authorList>
            <person name="Colbourne J.K."/>
            <person name="Pfrender M.E."/>
            <person name="Gilbert D."/>
            <person name="Thomas W.K."/>
            <person name="Tucker A."/>
            <person name="Oakley T.H."/>
            <person name="Tokishita S."/>
            <person name="Aerts A."/>
            <person name="Arnold G.J."/>
            <person name="Basu M.K."/>
            <person name="Bauer D.J."/>
            <person name="Caceres C.E."/>
            <person name="Carmel L."/>
            <person name="Casola C."/>
            <person name="Choi J.H."/>
            <person name="Detter J.C."/>
            <person name="Dong Q."/>
            <person name="Dusheyko S."/>
            <person name="Eads B.D."/>
            <person name="Frohlich T."/>
            <person name="Geiler-Samerotte K.A."/>
            <person name="Gerlach D."/>
            <person name="Hatcher P."/>
            <person name="Jogdeo S."/>
            <person name="Krijgsveld J."/>
            <person name="Kriventseva E.V."/>
            <person name="Kultz D."/>
            <person name="Laforsch C."/>
            <person name="Lindquist E."/>
            <person name="Lopez J."/>
            <person name="Manak J.R."/>
            <person name="Muller J."/>
            <person name="Pangilinan J."/>
            <person name="Patwardhan R.P."/>
            <person name="Pitluck S."/>
            <person name="Pritham E.J."/>
            <person name="Rechtsteiner A."/>
            <person name="Rho M."/>
            <person name="Rogozin I.B."/>
            <person name="Sakarya O."/>
            <person name="Salamov A."/>
            <person name="Schaack S."/>
            <person name="Shapiro H."/>
            <person name="Shiga Y."/>
            <person name="Skalitzky C."/>
            <person name="Smith Z."/>
            <person name="Souvorov A."/>
            <person name="Sung W."/>
            <person name="Tang Z."/>
            <person name="Tsuchiya D."/>
            <person name="Tu H."/>
            <person name="Vos H."/>
            <person name="Wang M."/>
            <person name="Wolf Y.I."/>
            <person name="Yamagata H."/>
            <person name="Yamada T."/>
            <person name="Ye Y."/>
            <person name="Shaw J.R."/>
            <person name="Andrews J."/>
            <person name="Crease T.J."/>
            <person name="Tang H."/>
            <person name="Lucas S.M."/>
            <person name="Robertson H.M."/>
            <person name="Bork P."/>
            <person name="Koonin E.V."/>
            <person name="Zdobnov E.M."/>
            <person name="Grigoriev I.V."/>
            <person name="Lynch M."/>
            <person name="Boore J.L."/>
        </authorList>
    </citation>
    <scope>NUCLEOTIDE SEQUENCE [LARGE SCALE GENOMIC DNA]</scope>
</reference>
<feature type="region of interest" description="Disordered" evidence="1">
    <location>
        <begin position="1"/>
        <end position="127"/>
    </location>
</feature>
<dbReference type="EMBL" id="GL732544">
    <property type="protein sequence ID" value="EFX81232.1"/>
    <property type="molecule type" value="Genomic_DNA"/>
</dbReference>
<evidence type="ECO:0000313" key="3">
    <source>
        <dbReference type="Proteomes" id="UP000000305"/>
    </source>
</evidence>
<feature type="compositionally biased region" description="Polar residues" evidence="1">
    <location>
        <begin position="8"/>
        <end position="20"/>
    </location>
</feature>
<dbReference type="InParanoid" id="E9GH80"/>
<feature type="compositionally biased region" description="Basic residues" evidence="1">
    <location>
        <begin position="227"/>
        <end position="242"/>
    </location>
</feature>
<protein>
    <submittedName>
        <fullName evidence="2">Uncharacterized protein</fullName>
    </submittedName>
</protein>